<reference evidence="1 2" key="1">
    <citation type="submission" date="2014-07" db="EMBL/GenBank/DDBJ databases">
        <title>Genomic and transcriptomic analysis on Apis cerana provide comprehensive insights into honey bee biology.</title>
        <authorList>
            <person name="Diao Q."/>
            <person name="Sun L."/>
            <person name="Zheng H."/>
            <person name="Zheng H."/>
            <person name="Xu S."/>
            <person name="Wang S."/>
            <person name="Zeng Z."/>
            <person name="Hu F."/>
            <person name="Su S."/>
            <person name="Wu J."/>
        </authorList>
    </citation>
    <scope>NUCLEOTIDE SEQUENCE [LARGE SCALE GENOMIC DNA]</scope>
    <source>
        <tissue evidence="1">Pupae without intestine</tissue>
    </source>
</reference>
<keyword evidence="2" id="KW-1185">Reference proteome</keyword>
<organism evidence="1 2">
    <name type="scientific">Apis cerana cerana</name>
    <name type="common">Oriental honeybee</name>
    <dbReference type="NCBI Taxonomy" id="94128"/>
    <lineage>
        <taxon>Eukaryota</taxon>
        <taxon>Metazoa</taxon>
        <taxon>Ecdysozoa</taxon>
        <taxon>Arthropoda</taxon>
        <taxon>Hexapoda</taxon>
        <taxon>Insecta</taxon>
        <taxon>Pterygota</taxon>
        <taxon>Neoptera</taxon>
        <taxon>Endopterygota</taxon>
        <taxon>Hymenoptera</taxon>
        <taxon>Apocrita</taxon>
        <taxon>Aculeata</taxon>
        <taxon>Apoidea</taxon>
        <taxon>Anthophila</taxon>
        <taxon>Apidae</taxon>
        <taxon>Apis</taxon>
    </lineage>
</organism>
<dbReference type="AlphaFoldDB" id="A0A2A3ESH5"/>
<proteinExistence type="predicted"/>
<accession>A0A2A3ESH5</accession>
<evidence type="ECO:0000313" key="2">
    <source>
        <dbReference type="Proteomes" id="UP000242457"/>
    </source>
</evidence>
<gene>
    <name evidence="1" type="ORF">APICC_02382</name>
</gene>
<name>A0A2A3ESH5_APICC</name>
<dbReference type="Proteomes" id="UP000242457">
    <property type="component" value="Unassembled WGS sequence"/>
</dbReference>
<sequence length="153" mass="17868">MSCHSKKYITSLKEDDFCDICERCSKCGIIIQANHTCNTWNGNNNSYNLKSRKKDKIRNNYSKRVSMYNQSTTIYQSIKFQKNFCQKKSVGTQTETILTASNTTQTNDDFNNYINLNDKEIYRKLIKNLVEKMAQNKILLTKLHMLCANLQIK</sequence>
<dbReference type="OrthoDB" id="10548114at2759"/>
<dbReference type="EMBL" id="KZ288189">
    <property type="protein sequence ID" value="PBC34650.1"/>
    <property type="molecule type" value="Genomic_DNA"/>
</dbReference>
<protein>
    <submittedName>
        <fullName evidence="1">Uncharacterized protein</fullName>
    </submittedName>
</protein>
<evidence type="ECO:0000313" key="1">
    <source>
        <dbReference type="EMBL" id="PBC34650.1"/>
    </source>
</evidence>